<proteinExistence type="predicted"/>
<sequence length="33" mass="3983">MDLSNGQQWTYRRLQCRNSIPYDLIIYLSSFLS</sequence>
<organism evidence="1">
    <name type="scientific">Arundo donax</name>
    <name type="common">Giant reed</name>
    <name type="synonym">Donax arundinaceus</name>
    <dbReference type="NCBI Taxonomy" id="35708"/>
    <lineage>
        <taxon>Eukaryota</taxon>
        <taxon>Viridiplantae</taxon>
        <taxon>Streptophyta</taxon>
        <taxon>Embryophyta</taxon>
        <taxon>Tracheophyta</taxon>
        <taxon>Spermatophyta</taxon>
        <taxon>Magnoliopsida</taxon>
        <taxon>Liliopsida</taxon>
        <taxon>Poales</taxon>
        <taxon>Poaceae</taxon>
        <taxon>PACMAD clade</taxon>
        <taxon>Arundinoideae</taxon>
        <taxon>Arundineae</taxon>
        <taxon>Arundo</taxon>
    </lineage>
</organism>
<protein>
    <submittedName>
        <fullName evidence="1">Uncharacterized protein</fullName>
    </submittedName>
</protein>
<accession>A0A0A9BUJ0</accession>
<dbReference type="AlphaFoldDB" id="A0A0A9BUJ0"/>
<dbReference type="EMBL" id="GBRH01232022">
    <property type="protein sequence ID" value="JAD65873.1"/>
    <property type="molecule type" value="Transcribed_RNA"/>
</dbReference>
<reference evidence="1" key="2">
    <citation type="journal article" date="2015" name="Data Brief">
        <title>Shoot transcriptome of the giant reed, Arundo donax.</title>
        <authorList>
            <person name="Barrero R.A."/>
            <person name="Guerrero F.D."/>
            <person name="Moolhuijzen P."/>
            <person name="Goolsby J.A."/>
            <person name="Tidwell J."/>
            <person name="Bellgard S.E."/>
            <person name="Bellgard M.I."/>
        </authorList>
    </citation>
    <scope>NUCLEOTIDE SEQUENCE</scope>
    <source>
        <tissue evidence="1">Shoot tissue taken approximately 20 cm above the soil surface</tissue>
    </source>
</reference>
<name>A0A0A9BUJ0_ARUDO</name>
<reference evidence="1" key="1">
    <citation type="submission" date="2014-09" db="EMBL/GenBank/DDBJ databases">
        <authorList>
            <person name="Magalhaes I.L.F."/>
            <person name="Oliveira U."/>
            <person name="Santos F.R."/>
            <person name="Vidigal T.H.D.A."/>
            <person name="Brescovit A.D."/>
            <person name="Santos A.J."/>
        </authorList>
    </citation>
    <scope>NUCLEOTIDE SEQUENCE</scope>
    <source>
        <tissue evidence="1">Shoot tissue taken approximately 20 cm above the soil surface</tissue>
    </source>
</reference>
<evidence type="ECO:0000313" key="1">
    <source>
        <dbReference type="EMBL" id="JAD65873.1"/>
    </source>
</evidence>